<feature type="domain" description="Mannitol dehydrogenase C-terminal" evidence="3">
    <location>
        <begin position="284"/>
        <end position="462"/>
    </location>
</feature>
<reference evidence="5" key="1">
    <citation type="journal article" date="2019" name="Int. J. Syst. Evol. Microbiol.">
        <title>The Global Catalogue of Microorganisms (GCM) 10K type strain sequencing project: providing services to taxonomists for standard genome sequencing and annotation.</title>
        <authorList>
            <consortium name="The Broad Institute Genomics Platform"/>
            <consortium name="The Broad Institute Genome Sequencing Center for Infectious Disease"/>
            <person name="Wu L."/>
            <person name="Ma J."/>
        </authorList>
    </citation>
    <scope>NUCLEOTIDE SEQUENCE [LARGE SCALE GENOMIC DNA]</scope>
    <source>
        <strain evidence="5">KCTC 12861</strain>
    </source>
</reference>
<comment type="caution">
    <text evidence="4">The sequence shown here is derived from an EMBL/GenBank/DDBJ whole genome shotgun (WGS) entry which is preliminary data.</text>
</comment>
<dbReference type="Pfam" id="PF08125">
    <property type="entry name" value="Mannitol_dh_C"/>
    <property type="match status" value="1"/>
</dbReference>
<dbReference type="PANTHER" id="PTHR43362:SF1">
    <property type="entry name" value="MANNITOL DEHYDROGENASE 2-RELATED"/>
    <property type="match status" value="1"/>
</dbReference>
<protein>
    <submittedName>
        <fullName evidence="4">Mannitol 2-dehydrogenase</fullName>
    </submittedName>
</protein>
<evidence type="ECO:0000256" key="1">
    <source>
        <dbReference type="ARBA" id="ARBA00023002"/>
    </source>
</evidence>
<dbReference type="EMBL" id="BMXE01000010">
    <property type="protein sequence ID" value="GHB47921.1"/>
    <property type="molecule type" value="Genomic_DNA"/>
</dbReference>
<accession>A0ABQ3ESJ9</accession>
<dbReference type="RefSeq" id="WP_189438726.1">
    <property type="nucleotide sequence ID" value="NZ_BMXE01000010.1"/>
</dbReference>
<dbReference type="SUPFAM" id="SSF51735">
    <property type="entry name" value="NAD(P)-binding Rossmann-fold domains"/>
    <property type="match status" value="1"/>
</dbReference>
<evidence type="ECO:0000313" key="5">
    <source>
        <dbReference type="Proteomes" id="UP000637980"/>
    </source>
</evidence>
<evidence type="ECO:0000259" key="2">
    <source>
        <dbReference type="Pfam" id="PF01232"/>
    </source>
</evidence>
<keyword evidence="1" id="KW-0560">Oxidoreductase</keyword>
<dbReference type="SUPFAM" id="SSF48179">
    <property type="entry name" value="6-phosphogluconate dehydrogenase C-terminal domain-like"/>
    <property type="match status" value="1"/>
</dbReference>
<gene>
    <name evidence="4" type="primary">mtlK</name>
    <name evidence="4" type="ORF">GCM10007094_41550</name>
</gene>
<dbReference type="Pfam" id="PF01232">
    <property type="entry name" value="Mannitol_dh"/>
    <property type="match status" value="1"/>
</dbReference>
<dbReference type="PANTHER" id="PTHR43362">
    <property type="entry name" value="MANNITOL DEHYDROGENASE DSF1-RELATED"/>
    <property type="match status" value="1"/>
</dbReference>
<dbReference type="InterPro" id="IPR008927">
    <property type="entry name" value="6-PGluconate_DH-like_C_sf"/>
</dbReference>
<dbReference type="Gene3D" id="3.40.50.720">
    <property type="entry name" value="NAD(P)-binding Rossmann-like Domain"/>
    <property type="match status" value="1"/>
</dbReference>
<evidence type="ECO:0000259" key="3">
    <source>
        <dbReference type="Pfam" id="PF08125"/>
    </source>
</evidence>
<dbReference type="InterPro" id="IPR050988">
    <property type="entry name" value="Mannitol_DH/Oxidoreductase"/>
</dbReference>
<evidence type="ECO:0000313" key="4">
    <source>
        <dbReference type="EMBL" id="GHB47921.1"/>
    </source>
</evidence>
<dbReference type="PRINTS" id="PR00084">
    <property type="entry name" value="MTLDHDRGNASE"/>
</dbReference>
<dbReference type="InterPro" id="IPR036291">
    <property type="entry name" value="NAD(P)-bd_dom_sf"/>
</dbReference>
<sequence length="480" mass="51961">MLDLSLASLGSAPKIVATPGYDRQNLSAGILHIGVGNFHRAHMAHYLDRLLAKGLGHDWAIVGAGLKPGDAQMRDKLEAQDWLTTVVDLEADSANARVISAMIDYVDIAPMAILARLCDPAIRIVSLTVTEGGYFLDSAGAVIVDHPEIQADARNPEAPRTAFGLIIAALRRRREAGTVPFTVLSCDNLPANGKVVSGVVTALARMQDPALGDWIAAEVAFPNSMVDCITPRTGKKELALVRDRFGIEDAAPVICEPFRQWVIEDHFPAGRPPLEEVGVEFVEDVTTHEIMKLRLLNGSHASLCYAAALMGHEYVDAALADETLSRWLAELPRRETIPCLAPLEGVDYAAYLDQCIERFRNPAIADTIARLAENGSDRQPKFILPTIREALSRNLPLEGLALEIGLWAHFCSEKPIPLEDPLAETLNEAARNGAAAFVRIEGVFGDLSGNARLIKALEAALAIIAQKGVRGAIEAYLDRD</sequence>
<name>A0ABQ3ESJ9_9HYPH</name>
<keyword evidence="5" id="KW-1185">Reference proteome</keyword>
<dbReference type="InterPro" id="IPR013328">
    <property type="entry name" value="6PGD_dom2"/>
</dbReference>
<feature type="domain" description="Mannitol dehydrogenase N-terminal" evidence="2">
    <location>
        <begin position="29"/>
        <end position="275"/>
    </location>
</feature>
<dbReference type="Proteomes" id="UP000637980">
    <property type="component" value="Unassembled WGS sequence"/>
</dbReference>
<dbReference type="Gene3D" id="1.10.1040.10">
    <property type="entry name" value="N-(1-d-carboxylethyl)-l-norvaline Dehydrogenase, domain 2"/>
    <property type="match status" value="1"/>
</dbReference>
<dbReference type="InterPro" id="IPR013118">
    <property type="entry name" value="Mannitol_DH_C"/>
</dbReference>
<dbReference type="InterPro" id="IPR013131">
    <property type="entry name" value="Mannitol_DH_N"/>
</dbReference>
<proteinExistence type="predicted"/>
<dbReference type="InterPro" id="IPR000669">
    <property type="entry name" value="Mannitol_DH"/>
</dbReference>
<organism evidence="4 5">
    <name type="scientific">Pseudovibrio japonicus</name>
    <dbReference type="NCBI Taxonomy" id="366534"/>
    <lineage>
        <taxon>Bacteria</taxon>
        <taxon>Pseudomonadati</taxon>
        <taxon>Pseudomonadota</taxon>
        <taxon>Alphaproteobacteria</taxon>
        <taxon>Hyphomicrobiales</taxon>
        <taxon>Stappiaceae</taxon>
        <taxon>Pseudovibrio</taxon>
    </lineage>
</organism>